<dbReference type="RefSeq" id="WP_084071791.1">
    <property type="nucleotide sequence ID" value="NZ_FWXY01000040.1"/>
</dbReference>
<dbReference type="InterPro" id="IPR036249">
    <property type="entry name" value="Thioredoxin-like_sf"/>
</dbReference>
<dbReference type="STRING" id="1121400.SAMN02746065_14017"/>
<dbReference type="InterPro" id="IPR012336">
    <property type="entry name" value="Thioredoxin-like_fold"/>
</dbReference>
<dbReference type="SUPFAM" id="SSF52833">
    <property type="entry name" value="Thioredoxin-like"/>
    <property type="match status" value="1"/>
</dbReference>
<dbReference type="EMBL" id="FWXY01000040">
    <property type="protein sequence ID" value="SMD12267.1"/>
    <property type="molecule type" value="Genomic_DNA"/>
</dbReference>
<proteinExistence type="predicted"/>
<dbReference type="Gene3D" id="3.40.30.10">
    <property type="entry name" value="Glutaredoxin"/>
    <property type="match status" value="1"/>
</dbReference>
<organism evidence="2 3">
    <name type="scientific">Desulfocicer vacuolatum DSM 3385</name>
    <dbReference type="NCBI Taxonomy" id="1121400"/>
    <lineage>
        <taxon>Bacteria</taxon>
        <taxon>Pseudomonadati</taxon>
        <taxon>Thermodesulfobacteriota</taxon>
        <taxon>Desulfobacteria</taxon>
        <taxon>Desulfobacterales</taxon>
        <taxon>Desulfobacteraceae</taxon>
        <taxon>Desulfocicer</taxon>
    </lineage>
</organism>
<dbReference type="Proteomes" id="UP000192418">
    <property type="component" value="Unassembled WGS sequence"/>
</dbReference>
<evidence type="ECO:0000313" key="3">
    <source>
        <dbReference type="Proteomes" id="UP000192418"/>
    </source>
</evidence>
<evidence type="ECO:0000313" key="2">
    <source>
        <dbReference type="EMBL" id="SMD12267.1"/>
    </source>
</evidence>
<dbReference type="Pfam" id="PF13192">
    <property type="entry name" value="Thioredoxin_3"/>
    <property type="match status" value="1"/>
</dbReference>
<feature type="domain" description="Thioredoxin-like fold" evidence="1">
    <location>
        <begin position="44"/>
        <end position="88"/>
    </location>
</feature>
<gene>
    <name evidence="2" type="ORF">SAMN02746065_14017</name>
</gene>
<dbReference type="OrthoDB" id="5431858at2"/>
<name>A0A1W2ERB1_9BACT</name>
<reference evidence="2 3" key="1">
    <citation type="submission" date="2017-04" db="EMBL/GenBank/DDBJ databases">
        <authorList>
            <person name="Afonso C.L."/>
            <person name="Miller P.J."/>
            <person name="Scott M.A."/>
            <person name="Spackman E."/>
            <person name="Goraichik I."/>
            <person name="Dimitrov K.M."/>
            <person name="Suarez D.L."/>
            <person name="Swayne D.E."/>
        </authorList>
    </citation>
    <scope>NUCLEOTIDE SEQUENCE [LARGE SCALE GENOMIC DNA]</scope>
    <source>
        <strain evidence="2 3">DSM 3385</strain>
    </source>
</reference>
<dbReference type="AlphaFoldDB" id="A0A1W2ERB1"/>
<accession>A0A1W2ERB1</accession>
<keyword evidence="3" id="KW-1185">Reference proteome</keyword>
<sequence>MTKQLSKKNYIPSGAYEQYEKALIREYKKFVGDPVPPEPLEEIEIKVLGAGCPNCDRLEMTLMELIKEMGVEADLEHVTDMKEIAGYGGAFPFSRLCRWHWIMCVCHLLQAVPTSSFIKRSQHNHFFCILLISRDAWAFRESAAFNLPFIRYATHKIWLSEFCKW</sequence>
<evidence type="ECO:0000259" key="1">
    <source>
        <dbReference type="Pfam" id="PF13192"/>
    </source>
</evidence>
<protein>
    <submittedName>
        <fullName evidence="2">Thioredoxin domain-containing protein</fullName>
    </submittedName>
</protein>